<protein>
    <submittedName>
        <fullName evidence="1">Uncharacterized protein</fullName>
    </submittedName>
</protein>
<dbReference type="EMBL" id="CM042046">
    <property type="protein sequence ID" value="KAI3676410.1"/>
    <property type="molecule type" value="Genomic_DNA"/>
</dbReference>
<organism evidence="1 2">
    <name type="scientific">Smallanthus sonchifolius</name>
    <dbReference type="NCBI Taxonomy" id="185202"/>
    <lineage>
        <taxon>Eukaryota</taxon>
        <taxon>Viridiplantae</taxon>
        <taxon>Streptophyta</taxon>
        <taxon>Embryophyta</taxon>
        <taxon>Tracheophyta</taxon>
        <taxon>Spermatophyta</taxon>
        <taxon>Magnoliopsida</taxon>
        <taxon>eudicotyledons</taxon>
        <taxon>Gunneridae</taxon>
        <taxon>Pentapetalae</taxon>
        <taxon>asterids</taxon>
        <taxon>campanulids</taxon>
        <taxon>Asterales</taxon>
        <taxon>Asteraceae</taxon>
        <taxon>Asteroideae</taxon>
        <taxon>Heliantheae alliance</taxon>
        <taxon>Millerieae</taxon>
        <taxon>Smallanthus</taxon>
    </lineage>
</organism>
<reference evidence="2" key="1">
    <citation type="journal article" date="2022" name="Mol. Ecol. Resour.">
        <title>The genomes of chicory, endive, great burdock and yacon provide insights into Asteraceae palaeo-polyploidization history and plant inulin production.</title>
        <authorList>
            <person name="Fan W."/>
            <person name="Wang S."/>
            <person name="Wang H."/>
            <person name="Wang A."/>
            <person name="Jiang F."/>
            <person name="Liu H."/>
            <person name="Zhao H."/>
            <person name="Xu D."/>
            <person name="Zhang Y."/>
        </authorList>
    </citation>
    <scope>NUCLEOTIDE SEQUENCE [LARGE SCALE GENOMIC DNA]</scope>
    <source>
        <strain evidence="2">cv. Yunnan</strain>
    </source>
</reference>
<evidence type="ECO:0000313" key="1">
    <source>
        <dbReference type="EMBL" id="KAI3676410.1"/>
    </source>
</evidence>
<sequence>MENQKRHEQPSNSVRRSLKRKLDDEFTVDRTIKSSDDATQQDLASEVLAQVQIIVSTFSPAEADRALVKRSVYIFSELAKNEDIVNLIVESGVVPALVRHLQAPPSKEIAVPRPYEHEVEKGSAYTLGILAIKPEHQQLIVDAGALPHLVALLKRHREAQNSLAGMFFE</sequence>
<dbReference type="Proteomes" id="UP001056120">
    <property type="component" value="Linkage Group LG29"/>
</dbReference>
<keyword evidence="2" id="KW-1185">Reference proteome</keyword>
<evidence type="ECO:0000313" key="2">
    <source>
        <dbReference type="Proteomes" id="UP001056120"/>
    </source>
</evidence>
<name>A0ACB8XY50_9ASTR</name>
<reference evidence="1 2" key="2">
    <citation type="journal article" date="2022" name="Mol. Ecol. Resour.">
        <title>The genomes of chicory, endive, great burdock and yacon provide insights into Asteraceae paleo-polyploidization history and plant inulin production.</title>
        <authorList>
            <person name="Fan W."/>
            <person name="Wang S."/>
            <person name="Wang H."/>
            <person name="Wang A."/>
            <person name="Jiang F."/>
            <person name="Liu H."/>
            <person name="Zhao H."/>
            <person name="Xu D."/>
            <person name="Zhang Y."/>
        </authorList>
    </citation>
    <scope>NUCLEOTIDE SEQUENCE [LARGE SCALE GENOMIC DNA]</scope>
    <source>
        <strain evidence="2">cv. Yunnan</strain>
        <tissue evidence="1">Leaves</tissue>
    </source>
</reference>
<comment type="caution">
    <text evidence="1">The sequence shown here is derived from an EMBL/GenBank/DDBJ whole genome shotgun (WGS) entry which is preliminary data.</text>
</comment>
<proteinExistence type="predicted"/>
<accession>A0ACB8XY50</accession>
<gene>
    <name evidence="1" type="ORF">L1987_86017</name>
</gene>